<dbReference type="InterPro" id="IPR006047">
    <property type="entry name" value="GH13_cat_dom"/>
</dbReference>
<sequence length="1005" mass="108890">MEAPATAYCFRPCQLDAPFQCLVTNKPRGSSGKFSGQLAHRRPRVMGFRELASHRFPPPKRRRQRGQSLSKAMMRPMGEIMIMVESLGEEYRVTFEVSEDVEYDINGNPTLTCNDLHLHWGMHREWLDEWMCLPDLPRGSKYNDDDPCKPATRTPLVRDGEGCSIVFRNGFPLRMSRTKFDVPAYFAPVEIDFALVEIEFGTDRVLAYDGPKGPDQWPSASFAVPIGMEKGHPEPLGASRAAPISNGPGYVNFALHSGCADKVTLFLQWCTGDGATPNTMEIALNPTVHRTGDVWHVALPVGIPGSILPLPASSASWEGGADPRINCPTVLYGYKCDGDPARGGWRFHPGMVMFDPRATCLLTPLGAFQDPFTRLPKFLGSLADVMNGGTQYQLAYDPGPNEKAVAGVRKLRQIPAQEIIYELSVADFTNHISADLGNVERGTYAGVLAKVDHIIQSGATTVLLQPIAASARRAIDDNWGAAPVSLFAPDPEMTTPHGGDGSYQVRQLVRGLQARGLDVLVHVVLTHLGEGTDASPESHSIRGIDAFSYYEMNSMGKVKSNPSVPGTAVLNLRSHVTRELIIDSLRHWRTGFGVDGFLVDTTEGITNLTGIAALLEAIALDAVLSGKTDSGGVSAAVEVARGNSTNKFLAGGGVRLYITPNDREVGQIQTWGILGERNSLFLRDISKFMEGSNGALRDFASRVCGSADLIKDCRSSSFGHVINSLTLSPHGKTLADTASDLAARAKVETTTGISHPRGLGEDVLGPSDFMKSRAPLRAMPPVPPTAVETNLMMRSLLTILFSADGIPLISAGDEYGHTRLGEGGAPNSWKSEINSFRWDALKCGTAGHAVHSFISALSAFRRRRADLFSSGGANVHWTVMDGYTSPKWDEYTAPCLLMCHRKAHSPHDRTGIKAADTTVPSQDAIIVFNGTRDLQSAEIGHPPDEFAWVRVVDTSLAFPSDCTLSYVELAGTKGSYLVSPHAVAIFELAPAPEGYLNPKDSQFVR</sequence>
<dbReference type="EMBL" id="CP001574">
    <property type="protein sequence ID" value="ACO68722.1"/>
    <property type="molecule type" value="Genomic_DNA"/>
</dbReference>
<dbReference type="InterPro" id="IPR013783">
    <property type="entry name" value="Ig-like_fold"/>
</dbReference>
<gene>
    <name evidence="3" type="ORF">MICPUN_113398</name>
</gene>
<dbReference type="Gene3D" id="3.20.20.80">
    <property type="entry name" value="Glycosidases"/>
    <property type="match status" value="1"/>
</dbReference>
<dbReference type="GeneID" id="8250011"/>
<keyword evidence="3" id="KW-0378">Hydrolase</keyword>
<reference evidence="3 4" key="1">
    <citation type="journal article" date="2009" name="Science">
        <title>Green evolution and dynamic adaptations revealed by genomes of the marine picoeukaryotes Micromonas.</title>
        <authorList>
            <person name="Worden A.Z."/>
            <person name="Lee J.H."/>
            <person name="Mock T."/>
            <person name="Rouze P."/>
            <person name="Simmons M.P."/>
            <person name="Aerts A.L."/>
            <person name="Allen A.E."/>
            <person name="Cuvelier M.L."/>
            <person name="Derelle E."/>
            <person name="Everett M.V."/>
            <person name="Foulon E."/>
            <person name="Grimwood J."/>
            <person name="Gundlach H."/>
            <person name="Henrissat B."/>
            <person name="Napoli C."/>
            <person name="McDonald S.M."/>
            <person name="Parker M.S."/>
            <person name="Rombauts S."/>
            <person name="Salamov A."/>
            <person name="Von Dassow P."/>
            <person name="Badger J.H."/>
            <person name="Coutinho P.M."/>
            <person name="Demir E."/>
            <person name="Dubchak I."/>
            <person name="Gentemann C."/>
            <person name="Eikrem W."/>
            <person name="Gready J.E."/>
            <person name="John U."/>
            <person name="Lanier W."/>
            <person name="Lindquist E.A."/>
            <person name="Lucas S."/>
            <person name="Mayer K.F."/>
            <person name="Moreau H."/>
            <person name="Not F."/>
            <person name="Otillar R."/>
            <person name="Panaud O."/>
            <person name="Pangilinan J."/>
            <person name="Paulsen I."/>
            <person name="Piegu B."/>
            <person name="Poliakov A."/>
            <person name="Robbens S."/>
            <person name="Schmutz J."/>
            <person name="Toulza E."/>
            <person name="Wyss T."/>
            <person name="Zelensky A."/>
            <person name="Zhou K."/>
            <person name="Armbrust E.V."/>
            <person name="Bhattacharya D."/>
            <person name="Goodenough U.W."/>
            <person name="Van de Peer Y."/>
            <person name="Grigoriev I.V."/>
        </authorList>
    </citation>
    <scope>NUCLEOTIDE SEQUENCE [LARGE SCALE GENOMIC DNA]</scope>
    <source>
        <strain evidence="4">RCC299 / NOUM17</strain>
    </source>
</reference>
<keyword evidence="4" id="KW-1185">Reference proteome</keyword>
<evidence type="ECO:0000313" key="3">
    <source>
        <dbReference type="EMBL" id="ACO68722.1"/>
    </source>
</evidence>
<dbReference type="KEGG" id="mis:MICPUN_113398"/>
<dbReference type="Proteomes" id="UP000002009">
    <property type="component" value="Chromosome 1"/>
</dbReference>
<dbReference type="CAZy" id="CBM48">
    <property type="family name" value="Carbohydrate-Binding Module Family 48"/>
</dbReference>
<dbReference type="Gene3D" id="2.60.40.1180">
    <property type="entry name" value="Golgi alpha-mannosidase II"/>
    <property type="match status" value="1"/>
</dbReference>
<dbReference type="InterPro" id="IPR014756">
    <property type="entry name" value="Ig_E-set"/>
</dbReference>
<dbReference type="PANTHER" id="PTHR43002">
    <property type="entry name" value="GLYCOGEN DEBRANCHING ENZYME"/>
    <property type="match status" value="1"/>
</dbReference>
<dbReference type="RefSeq" id="XP_002507464.1">
    <property type="nucleotide sequence ID" value="XM_002507418.1"/>
</dbReference>
<dbReference type="InParanoid" id="C1FD50"/>
<dbReference type="CDD" id="cd11346">
    <property type="entry name" value="AmyAc_plant_IsoA"/>
    <property type="match status" value="1"/>
</dbReference>
<dbReference type="InterPro" id="IPR017853">
    <property type="entry name" value="GH"/>
</dbReference>
<dbReference type="CAZy" id="GH13">
    <property type="family name" value="Glycoside Hydrolase Family 13"/>
</dbReference>
<name>C1FD50_MICCC</name>
<dbReference type="SMART" id="SM00642">
    <property type="entry name" value="Aamy"/>
    <property type="match status" value="1"/>
</dbReference>
<dbReference type="STRING" id="296587.C1FD50"/>
<organism evidence="3 4">
    <name type="scientific">Micromonas commoda (strain RCC299 / NOUM17 / CCMP2709)</name>
    <name type="common">Picoplanktonic green alga</name>
    <dbReference type="NCBI Taxonomy" id="296587"/>
    <lineage>
        <taxon>Eukaryota</taxon>
        <taxon>Viridiplantae</taxon>
        <taxon>Chlorophyta</taxon>
        <taxon>Mamiellophyceae</taxon>
        <taxon>Mamiellales</taxon>
        <taxon>Mamiellaceae</taxon>
        <taxon>Micromonas</taxon>
    </lineage>
</organism>
<dbReference type="GO" id="GO:0019156">
    <property type="term" value="F:isoamylase activity"/>
    <property type="evidence" value="ECO:0007669"/>
    <property type="project" value="InterPro"/>
</dbReference>
<dbReference type="AlphaFoldDB" id="C1FD50"/>
<dbReference type="Gene3D" id="2.60.40.10">
    <property type="entry name" value="Immunoglobulins"/>
    <property type="match status" value="1"/>
</dbReference>
<proteinExistence type="inferred from homology"/>
<dbReference type="OrthoDB" id="204980at2759"/>
<dbReference type="eggNOG" id="KOG0470">
    <property type="taxonomic scope" value="Eukaryota"/>
</dbReference>
<dbReference type="InterPro" id="IPR013780">
    <property type="entry name" value="Glyco_hydro_b"/>
</dbReference>
<dbReference type="InterPro" id="IPR044096">
    <property type="entry name" value="AmyAc_plant_ISA2"/>
</dbReference>
<evidence type="ECO:0000313" key="4">
    <source>
        <dbReference type="Proteomes" id="UP000002009"/>
    </source>
</evidence>
<evidence type="ECO:0000259" key="2">
    <source>
        <dbReference type="SMART" id="SM00642"/>
    </source>
</evidence>
<dbReference type="SUPFAM" id="SSF51445">
    <property type="entry name" value="(Trans)glycosidases"/>
    <property type="match status" value="1"/>
</dbReference>
<dbReference type="SUPFAM" id="SSF81296">
    <property type="entry name" value="E set domains"/>
    <property type="match status" value="1"/>
</dbReference>
<dbReference type="OMA" id="ADPRINC"/>
<dbReference type="GO" id="GO:0019252">
    <property type="term" value="P:starch biosynthetic process"/>
    <property type="evidence" value="ECO:0007669"/>
    <property type="project" value="InterPro"/>
</dbReference>
<feature type="domain" description="Glycosyl hydrolase family 13 catalytic" evidence="2">
    <location>
        <begin position="422"/>
        <end position="861"/>
    </location>
</feature>
<evidence type="ECO:0000256" key="1">
    <source>
        <dbReference type="ARBA" id="ARBA00008061"/>
    </source>
</evidence>
<accession>C1FD50</accession>
<dbReference type="SUPFAM" id="SSF51011">
    <property type="entry name" value="Glycosyl hydrolase domain"/>
    <property type="match status" value="1"/>
</dbReference>
<protein>
    <submittedName>
        <fullName evidence="3">Glycoside hydrolase family 13 protein</fullName>
    </submittedName>
</protein>
<comment type="similarity">
    <text evidence="1">Belongs to the glycosyl hydrolase 13 family.</text>
</comment>